<gene>
    <name evidence="1" type="ORF">TCAL_17320</name>
</gene>
<reference evidence="1 2" key="1">
    <citation type="journal article" date="2018" name="Nat. Ecol. Evol.">
        <title>Genomic signatures of mitonuclear coevolution across populations of Tigriopus californicus.</title>
        <authorList>
            <person name="Barreto F.S."/>
            <person name="Watson E.T."/>
            <person name="Lima T.G."/>
            <person name="Willett C.S."/>
            <person name="Edmands S."/>
            <person name="Li W."/>
            <person name="Burton R.S."/>
        </authorList>
    </citation>
    <scope>NUCLEOTIDE SEQUENCE [LARGE SCALE GENOMIC DNA]</scope>
    <source>
        <strain evidence="1 2">San Diego</strain>
    </source>
</reference>
<proteinExistence type="predicted"/>
<dbReference type="EMBL" id="VCGU01000009">
    <property type="protein sequence ID" value="TRY71183.1"/>
    <property type="molecule type" value="Genomic_DNA"/>
</dbReference>
<evidence type="ECO:0008006" key="3">
    <source>
        <dbReference type="Google" id="ProtNLM"/>
    </source>
</evidence>
<dbReference type="SUPFAM" id="SSF52047">
    <property type="entry name" value="RNI-like"/>
    <property type="match status" value="1"/>
</dbReference>
<dbReference type="Gene3D" id="3.80.10.10">
    <property type="entry name" value="Ribonuclease Inhibitor"/>
    <property type="match status" value="1"/>
</dbReference>
<evidence type="ECO:0000313" key="1">
    <source>
        <dbReference type="EMBL" id="TRY71183.1"/>
    </source>
</evidence>
<dbReference type="AlphaFoldDB" id="A0A553P0H3"/>
<organism evidence="1 2">
    <name type="scientific">Tigriopus californicus</name>
    <name type="common">Marine copepod</name>
    <dbReference type="NCBI Taxonomy" id="6832"/>
    <lineage>
        <taxon>Eukaryota</taxon>
        <taxon>Metazoa</taxon>
        <taxon>Ecdysozoa</taxon>
        <taxon>Arthropoda</taxon>
        <taxon>Crustacea</taxon>
        <taxon>Multicrustacea</taxon>
        <taxon>Hexanauplia</taxon>
        <taxon>Copepoda</taxon>
        <taxon>Harpacticoida</taxon>
        <taxon>Harpacticidae</taxon>
        <taxon>Tigriopus</taxon>
    </lineage>
</organism>
<accession>A0A553P0H3</accession>
<dbReference type="STRING" id="6832.A0A553P0H3"/>
<evidence type="ECO:0000313" key="2">
    <source>
        <dbReference type="Proteomes" id="UP000318571"/>
    </source>
</evidence>
<dbReference type="Proteomes" id="UP000318571">
    <property type="component" value="Chromosome 9"/>
</dbReference>
<sequence length="497" mass="58347">MVAKKPVKTLRELCLKAIPTLVTTHIRKMASKSSALQWYSILDGDMEVNRDHLLQAQVKLSQKCINEQIIWYDYEDVFKALLKGVEEAITKTRKLWNPAGDMAQYRQEMEATSSFTDLVLLPMLRRLDFRYIPKSLRSRVVDRFETYSELRELILGTGQGGQWLFKGMIPGLIRGLKVMTKLERFTCKHDCTVDYYFHEEWQMEMVGRMCPYMATMYFIFHESCVPDYLVLATFEYLTELDLYGGSFYKDKVKDLLSLRGFHLKRLNLIAMSQVDYGALAHISQTCPDLIRLGLNNCDLGHYRPVSDPNSDEEYERRQRFVIMAKEAHEAMRDLVHIEEIALQSPCRAIYFTFLLSRCAHVRRVHLGRNSDVGDEAMLKVYVQHGWTHLEEFHCEKSDHLTVNTLQLLTHQCGQIRAISDIQAWSAVLPTQVGQFRESSFRQNWDLDTSSHQKLRKYLEMRDFERKAYVNRIAGPTMERIRRAQQDRWQRQHQPHEI</sequence>
<name>A0A553P0H3_TIGCA</name>
<protein>
    <recommendedName>
        <fullName evidence="3">F-box domain-containing protein</fullName>
    </recommendedName>
</protein>
<keyword evidence="2" id="KW-1185">Reference proteome</keyword>
<dbReference type="InterPro" id="IPR032675">
    <property type="entry name" value="LRR_dom_sf"/>
</dbReference>
<comment type="caution">
    <text evidence="1">The sequence shown here is derived from an EMBL/GenBank/DDBJ whole genome shotgun (WGS) entry which is preliminary data.</text>
</comment>